<dbReference type="GO" id="GO:0005634">
    <property type="term" value="C:nucleus"/>
    <property type="evidence" value="ECO:0007669"/>
    <property type="project" value="UniProtKB-SubCell"/>
</dbReference>
<accession>A0A3E2H428</accession>
<dbReference type="OMA" id="PFCGINR"/>
<keyword evidence="8" id="KW-1185">Reference proteome</keyword>
<dbReference type="Proteomes" id="UP000258309">
    <property type="component" value="Unassembled WGS sequence"/>
</dbReference>
<evidence type="ECO:0000256" key="4">
    <source>
        <dbReference type="ARBA" id="ARBA00022490"/>
    </source>
</evidence>
<feature type="region of interest" description="Disordered" evidence="6">
    <location>
        <begin position="1"/>
        <end position="46"/>
    </location>
</feature>
<dbReference type="OrthoDB" id="4072855at2759"/>
<evidence type="ECO:0000313" key="8">
    <source>
        <dbReference type="Proteomes" id="UP000258309"/>
    </source>
</evidence>
<keyword evidence="4" id="KW-0963">Cytoplasm</keyword>
<gene>
    <name evidence="7" type="ORF">B7463_g8183</name>
</gene>
<name>A0A3E2H428_SCYLI</name>
<comment type="similarity">
    <text evidence="3">Belongs to the DIF1/spd1 family.</text>
</comment>
<sequence>MASARLHKRPYAGSQPAITSYFSSAPQSKSTTTPSTQASSPASFPELPATVQSNLLSVGMRVRKSVPEGYKTGSAYSAFSIFTDSTPVNAQLHNTPPSAIENNDPPILAARKPRRSGITELTPFCGILKVGGLSQQWCVDEPTVLEDEEDTDEVNDVPFLSSQGSTISTLSVGSVACNVTNKRRYPGEDDEDGIQVVSGGVIPVSADFRGRVIAVPRRKKGQVTGAEVFAQGSAIDFEDADFLDYSSYEEVEMRDY</sequence>
<dbReference type="EMBL" id="NCSJ02000174">
    <property type="protein sequence ID" value="RFU28150.1"/>
    <property type="molecule type" value="Genomic_DNA"/>
</dbReference>
<protein>
    <submittedName>
        <fullName evidence="7">Uncharacterized protein</fullName>
    </submittedName>
</protein>
<evidence type="ECO:0000256" key="5">
    <source>
        <dbReference type="ARBA" id="ARBA00023242"/>
    </source>
</evidence>
<comment type="subcellular location">
    <subcellularLocation>
        <location evidence="2">Cytoplasm</location>
    </subcellularLocation>
    <subcellularLocation>
        <location evidence="1">Nucleus</location>
    </subcellularLocation>
</comment>
<evidence type="ECO:0000313" key="7">
    <source>
        <dbReference type="EMBL" id="RFU28150.1"/>
    </source>
</evidence>
<dbReference type="PANTHER" id="PTHR28081:SF1">
    <property type="entry name" value="DAMAGE-REGULATED IMPORT FACILITATOR 1"/>
    <property type="match status" value="1"/>
</dbReference>
<feature type="non-terminal residue" evidence="7">
    <location>
        <position position="256"/>
    </location>
</feature>
<dbReference type="GO" id="GO:0005737">
    <property type="term" value="C:cytoplasm"/>
    <property type="evidence" value="ECO:0007669"/>
    <property type="project" value="UniProtKB-SubCell"/>
</dbReference>
<comment type="caution">
    <text evidence="7">The sequence shown here is derived from an EMBL/GenBank/DDBJ whole genome shotgun (WGS) entry which is preliminary data.</text>
</comment>
<feature type="compositionally biased region" description="Low complexity" evidence="6">
    <location>
        <begin position="23"/>
        <end position="43"/>
    </location>
</feature>
<evidence type="ECO:0000256" key="3">
    <source>
        <dbReference type="ARBA" id="ARBA00005459"/>
    </source>
</evidence>
<proteinExistence type="inferred from homology"/>
<reference evidence="7 8" key="1">
    <citation type="submission" date="2018-05" db="EMBL/GenBank/DDBJ databases">
        <title>Draft genome sequence of Scytalidium lignicola DSM 105466, a ubiquitous saprotrophic fungus.</title>
        <authorList>
            <person name="Buettner E."/>
            <person name="Gebauer A.M."/>
            <person name="Hofrichter M."/>
            <person name="Liers C."/>
            <person name="Kellner H."/>
        </authorList>
    </citation>
    <scope>NUCLEOTIDE SEQUENCE [LARGE SCALE GENOMIC DNA]</scope>
    <source>
        <strain evidence="7 8">DSM 105466</strain>
    </source>
</reference>
<dbReference type="GO" id="GO:0008104">
    <property type="term" value="P:intracellular protein localization"/>
    <property type="evidence" value="ECO:0007669"/>
    <property type="project" value="TreeGrafter"/>
</dbReference>
<evidence type="ECO:0000256" key="2">
    <source>
        <dbReference type="ARBA" id="ARBA00004496"/>
    </source>
</evidence>
<evidence type="ECO:0000256" key="6">
    <source>
        <dbReference type="SAM" id="MobiDB-lite"/>
    </source>
</evidence>
<keyword evidence="5" id="KW-0539">Nucleus</keyword>
<feature type="compositionally biased region" description="Basic residues" evidence="6">
    <location>
        <begin position="1"/>
        <end position="10"/>
    </location>
</feature>
<feature type="non-terminal residue" evidence="7">
    <location>
        <position position="1"/>
    </location>
</feature>
<dbReference type="Pfam" id="PF08591">
    <property type="entry name" value="RNR_inhib"/>
    <property type="match status" value="1"/>
</dbReference>
<organism evidence="7 8">
    <name type="scientific">Scytalidium lignicola</name>
    <name type="common">Hyphomycete</name>
    <dbReference type="NCBI Taxonomy" id="5539"/>
    <lineage>
        <taxon>Eukaryota</taxon>
        <taxon>Fungi</taxon>
        <taxon>Dikarya</taxon>
        <taxon>Ascomycota</taxon>
        <taxon>Pezizomycotina</taxon>
        <taxon>Leotiomycetes</taxon>
        <taxon>Leotiomycetes incertae sedis</taxon>
        <taxon>Scytalidium</taxon>
    </lineage>
</organism>
<dbReference type="InterPro" id="IPR013900">
    <property type="entry name" value="RNR_inhibitor"/>
</dbReference>
<dbReference type="AlphaFoldDB" id="A0A3E2H428"/>
<dbReference type="GO" id="GO:1990846">
    <property type="term" value="F:ribonucleoside-diphosphate reductase inhibitor activity"/>
    <property type="evidence" value="ECO:0007669"/>
    <property type="project" value="TreeGrafter"/>
</dbReference>
<evidence type="ECO:0000256" key="1">
    <source>
        <dbReference type="ARBA" id="ARBA00004123"/>
    </source>
</evidence>
<dbReference type="PANTHER" id="PTHR28081">
    <property type="entry name" value="DAMAGE-REGULATED IMPORT FACILITATOR 1-RELATED"/>
    <property type="match status" value="1"/>
</dbReference>